<dbReference type="InterPro" id="IPR000244">
    <property type="entry name" value="Ribosomal_bL9"/>
</dbReference>
<organism evidence="9 10">
    <name type="scientific">Georgenia soli</name>
    <dbReference type="NCBI Taxonomy" id="638953"/>
    <lineage>
        <taxon>Bacteria</taxon>
        <taxon>Bacillati</taxon>
        <taxon>Actinomycetota</taxon>
        <taxon>Actinomycetes</taxon>
        <taxon>Micrococcales</taxon>
        <taxon>Bogoriellaceae</taxon>
        <taxon>Georgenia</taxon>
    </lineage>
</organism>
<evidence type="ECO:0000256" key="2">
    <source>
        <dbReference type="ARBA" id="ARBA00022730"/>
    </source>
</evidence>
<proteinExistence type="inferred from homology"/>
<dbReference type="SUPFAM" id="SSF55658">
    <property type="entry name" value="L9 N-domain-like"/>
    <property type="match status" value="1"/>
</dbReference>
<keyword evidence="3 7" id="KW-0694">RNA-binding</keyword>
<keyword evidence="4 7" id="KW-0689">Ribosomal protein</keyword>
<evidence type="ECO:0000256" key="5">
    <source>
        <dbReference type="ARBA" id="ARBA00023274"/>
    </source>
</evidence>
<dbReference type="FunFam" id="3.40.5.10:FF:000003">
    <property type="entry name" value="50S ribosomal protein L9"/>
    <property type="match status" value="1"/>
</dbReference>
<keyword evidence="5 7" id="KW-0687">Ribonucleoprotein</keyword>
<dbReference type="Pfam" id="PF01281">
    <property type="entry name" value="Ribosomal_L9_N"/>
    <property type="match status" value="1"/>
</dbReference>
<dbReference type="GO" id="GO:0005840">
    <property type="term" value="C:ribosome"/>
    <property type="evidence" value="ECO:0007669"/>
    <property type="project" value="UniProtKB-KW"/>
</dbReference>
<keyword evidence="10" id="KW-1185">Reference proteome</keyword>
<dbReference type="Gene3D" id="3.10.430.100">
    <property type="entry name" value="Ribosomal protein L9, C-terminal domain"/>
    <property type="match status" value="1"/>
</dbReference>
<evidence type="ECO:0000256" key="7">
    <source>
        <dbReference type="HAMAP-Rule" id="MF_00503"/>
    </source>
</evidence>
<dbReference type="Proteomes" id="UP000222106">
    <property type="component" value="Unassembled WGS sequence"/>
</dbReference>
<evidence type="ECO:0000256" key="4">
    <source>
        <dbReference type="ARBA" id="ARBA00022980"/>
    </source>
</evidence>
<dbReference type="InterPro" id="IPR020594">
    <property type="entry name" value="Ribosomal_bL9_bac/chp"/>
</dbReference>
<dbReference type="GO" id="GO:0003735">
    <property type="term" value="F:structural constituent of ribosome"/>
    <property type="evidence" value="ECO:0007669"/>
    <property type="project" value="InterPro"/>
</dbReference>
<comment type="function">
    <text evidence="7">Binds to the 23S rRNA.</text>
</comment>
<dbReference type="AlphaFoldDB" id="A0A2A9ENL5"/>
<evidence type="ECO:0000256" key="3">
    <source>
        <dbReference type="ARBA" id="ARBA00022884"/>
    </source>
</evidence>
<dbReference type="GO" id="GO:1990904">
    <property type="term" value="C:ribonucleoprotein complex"/>
    <property type="evidence" value="ECO:0007669"/>
    <property type="project" value="UniProtKB-KW"/>
</dbReference>
<dbReference type="RefSeq" id="WP_098483845.1">
    <property type="nucleotide sequence ID" value="NZ_PDJI01000004.1"/>
</dbReference>
<gene>
    <name evidence="7" type="primary">rplI</name>
    <name evidence="9" type="ORF">ATJ97_2325</name>
</gene>
<feature type="domain" description="Ribosomal protein L9" evidence="8">
    <location>
        <begin position="14"/>
        <end position="41"/>
    </location>
</feature>
<dbReference type="PROSITE" id="PS00651">
    <property type="entry name" value="RIBOSOMAL_L9"/>
    <property type="match status" value="1"/>
</dbReference>
<dbReference type="InterPro" id="IPR036791">
    <property type="entry name" value="Ribosomal_bL9_C_sf"/>
</dbReference>
<dbReference type="SUPFAM" id="SSF55653">
    <property type="entry name" value="Ribosomal protein L9 C-domain"/>
    <property type="match status" value="1"/>
</dbReference>
<keyword evidence="2 7" id="KW-0699">rRNA-binding</keyword>
<reference evidence="9 10" key="1">
    <citation type="submission" date="2017-10" db="EMBL/GenBank/DDBJ databases">
        <title>Sequencing the genomes of 1000 actinobacteria strains.</title>
        <authorList>
            <person name="Klenk H.-P."/>
        </authorList>
    </citation>
    <scope>NUCLEOTIDE SEQUENCE [LARGE SCALE GENOMIC DNA]</scope>
    <source>
        <strain evidence="9 10">DSM 21838</strain>
    </source>
</reference>
<dbReference type="HAMAP" id="MF_00503">
    <property type="entry name" value="Ribosomal_bL9"/>
    <property type="match status" value="1"/>
</dbReference>
<dbReference type="InterPro" id="IPR020069">
    <property type="entry name" value="Ribosomal_bL9_C"/>
</dbReference>
<dbReference type="Pfam" id="PF03948">
    <property type="entry name" value="Ribosomal_L9_C"/>
    <property type="match status" value="1"/>
</dbReference>
<name>A0A2A9ENL5_9MICO</name>
<dbReference type="InterPro" id="IPR020070">
    <property type="entry name" value="Ribosomal_bL9_N"/>
</dbReference>
<comment type="caution">
    <text evidence="9">The sequence shown here is derived from an EMBL/GenBank/DDBJ whole genome shotgun (WGS) entry which is preliminary data.</text>
</comment>
<dbReference type="GO" id="GO:0006412">
    <property type="term" value="P:translation"/>
    <property type="evidence" value="ECO:0007669"/>
    <property type="project" value="UniProtKB-UniRule"/>
</dbReference>
<dbReference type="InterPro" id="IPR009027">
    <property type="entry name" value="Ribosomal_bL9/RNase_H1_N"/>
</dbReference>
<evidence type="ECO:0000256" key="6">
    <source>
        <dbReference type="ARBA" id="ARBA00035292"/>
    </source>
</evidence>
<dbReference type="OrthoDB" id="9788336at2"/>
<dbReference type="InterPro" id="IPR036935">
    <property type="entry name" value="Ribosomal_bL9_N_sf"/>
</dbReference>
<comment type="similarity">
    <text evidence="1 7">Belongs to the bacterial ribosomal protein bL9 family.</text>
</comment>
<evidence type="ECO:0000259" key="8">
    <source>
        <dbReference type="PROSITE" id="PS00651"/>
    </source>
</evidence>
<evidence type="ECO:0000313" key="10">
    <source>
        <dbReference type="Proteomes" id="UP000222106"/>
    </source>
</evidence>
<dbReference type="Gene3D" id="3.40.5.10">
    <property type="entry name" value="Ribosomal protein L9, N-terminal domain"/>
    <property type="match status" value="1"/>
</dbReference>
<sequence>MAKLILTHEVSGLGTAGDVVEVKDGYARNYLVPRGLATRWTKGGQKQVDQIQAARKARAIHTIEEARDVRDRLQANPVTVAVRSGENGRLFGAVTTSDIAEAVKAAGGPQLDRRKIEVPSPIKAIGDHKVHVRLHEDVQATVDVKVVPAK</sequence>
<dbReference type="GO" id="GO:0019843">
    <property type="term" value="F:rRNA binding"/>
    <property type="evidence" value="ECO:0007669"/>
    <property type="project" value="UniProtKB-UniRule"/>
</dbReference>
<dbReference type="EMBL" id="PDJI01000004">
    <property type="protein sequence ID" value="PFG39809.1"/>
    <property type="molecule type" value="Genomic_DNA"/>
</dbReference>
<dbReference type="PANTHER" id="PTHR21368">
    <property type="entry name" value="50S RIBOSOMAL PROTEIN L9"/>
    <property type="match status" value="1"/>
</dbReference>
<dbReference type="NCBIfam" id="TIGR00158">
    <property type="entry name" value="L9"/>
    <property type="match status" value="1"/>
</dbReference>
<protein>
    <recommendedName>
        <fullName evidence="6 7">Large ribosomal subunit protein bL9</fullName>
    </recommendedName>
</protein>
<evidence type="ECO:0000256" key="1">
    <source>
        <dbReference type="ARBA" id="ARBA00010605"/>
    </source>
</evidence>
<accession>A0A2A9ENL5</accession>
<evidence type="ECO:0000313" key="9">
    <source>
        <dbReference type="EMBL" id="PFG39809.1"/>
    </source>
</evidence>